<evidence type="ECO:0000313" key="2">
    <source>
        <dbReference type="Proteomes" id="UP001066276"/>
    </source>
</evidence>
<reference evidence="1" key="1">
    <citation type="journal article" date="2022" name="bioRxiv">
        <title>Sequencing and chromosome-scale assembly of the giantPleurodeles waltlgenome.</title>
        <authorList>
            <person name="Brown T."/>
            <person name="Elewa A."/>
            <person name="Iarovenko S."/>
            <person name="Subramanian E."/>
            <person name="Araus A.J."/>
            <person name="Petzold A."/>
            <person name="Susuki M."/>
            <person name="Suzuki K.-i.T."/>
            <person name="Hayashi T."/>
            <person name="Toyoda A."/>
            <person name="Oliveira C."/>
            <person name="Osipova E."/>
            <person name="Leigh N.D."/>
            <person name="Simon A."/>
            <person name="Yun M.H."/>
        </authorList>
    </citation>
    <scope>NUCLEOTIDE SEQUENCE</scope>
    <source>
        <strain evidence="1">20211129_DDA</strain>
        <tissue evidence="1">Liver</tissue>
    </source>
</reference>
<dbReference type="AlphaFoldDB" id="A0AAV7QZH3"/>
<comment type="caution">
    <text evidence="1">The sequence shown here is derived from an EMBL/GenBank/DDBJ whole genome shotgun (WGS) entry which is preliminary data.</text>
</comment>
<dbReference type="EMBL" id="JANPWB010000010">
    <property type="protein sequence ID" value="KAJ1144379.1"/>
    <property type="molecule type" value="Genomic_DNA"/>
</dbReference>
<sequence length="110" mass="12730">MESQRDTEKEGCTEDFLIEDDDEYVLDLEYKHDLEDEFGKAFRATLVKNLGEGSLPAKQVLEPNITEQEVSEETLEALNFTLKKERDMLGLRDREAVVWDTCKVKICERG</sequence>
<proteinExistence type="predicted"/>
<organism evidence="1 2">
    <name type="scientific">Pleurodeles waltl</name>
    <name type="common">Iberian ribbed newt</name>
    <dbReference type="NCBI Taxonomy" id="8319"/>
    <lineage>
        <taxon>Eukaryota</taxon>
        <taxon>Metazoa</taxon>
        <taxon>Chordata</taxon>
        <taxon>Craniata</taxon>
        <taxon>Vertebrata</taxon>
        <taxon>Euteleostomi</taxon>
        <taxon>Amphibia</taxon>
        <taxon>Batrachia</taxon>
        <taxon>Caudata</taxon>
        <taxon>Salamandroidea</taxon>
        <taxon>Salamandridae</taxon>
        <taxon>Pleurodelinae</taxon>
        <taxon>Pleurodeles</taxon>
    </lineage>
</organism>
<evidence type="ECO:0000313" key="1">
    <source>
        <dbReference type="EMBL" id="KAJ1144379.1"/>
    </source>
</evidence>
<name>A0AAV7QZH3_PLEWA</name>
<protein>
    <submittedName>
        <fullName evidence="1">Uncharacterized protein</fullName>
    </submittedName>
</protein>
<keyword evidence="2" id="KW-1185">Reference proteome</keyword>
<gene>
    <name evidence="1" type="ORF">NDU88_010678</name>
</gene>
<dbReference type="Proteomes" id="UP001066276">
    <property type="component" value="Chromosome 6"/>
</dbReference>
<accession>A0AAV7QZH3</accession>